<evidence type="ECO:0000313" key="3">
    <source>
        <dbReference type="Proteomes" id="UP001140091"/>
    </source>
</evidence>
<name>A0A9W8IRF4_9AGAR</name>
<dbReference type="EMBL" id="JANBPK010001610">
    <property type="protein sequence ID" value="KAJ2921405.1"/>
    <property type="molecule type" value="Genomic_DNA"/>
</dbReference>
<comment type="caution">
    <text evidence="2">The sequence shown here is derived from an EMBL/GenBank/DDBJ whole genome shotgun (WGS) entry which is preliminary data.</text>
</comment>
<dbReference type="AlphaFoldDB" id="A0A9W8IRF4"/>
<feature type="compositionally biased region" description="Basic and acidic residues" evidence="1">
    <location>
        <begin position="145"/>
        <end position="154"/>
    </location>
</feature>
<feature type="region of interest" description="Disordered" evidence="1">
    <location>
        <begin position="109"/>
        <end position="156"/>
    </location>
</feature>
<feature type="non-terminal residue" evidence="2">
    <location>
        <position position="1"/>
    </location>
</feature>
<reference evidence="2" key="1">
    <citation type="submission" date="2022-06" db="EMBL/GenBank/DDBJ databases">
        <title>Genome Sequence of Candolleomyces eurysporus.</title>
        <authorList>
            <person name="Buettner E."/>
        </authorList>
    </citation>
    <scope>NUCLEOTIDE SEQUENCE</scope>
    <source>
        <strain evidence="2">VTCC 930004</strain>
    </source>
</reference>
<dbReference type="OrthoDB" id="10644916at2759"/>
<keyword evidence="3" id="KW-1185">Reference proteome</keyword>
<organism evidence="2 3">
    <name type="scientific">Candolleomyces eurysporus</name>
    <dbReference type="NCBI Taxonomy" id="2828524"/>
    <lineage>
        <taxon>Eukaryota</taxon>
        <taxon>Fungi</taxon>
        <taxon>Dikarya</taxon>
        <taxon>Basidiomycota</taxon>
        <taxon>Agaricomycotina</taxon>
        <taxon>Agaricomycetes</taxon>
        <taxon>Agaricomycetidae</taxon>
        <taxon>Agaricales</taxon>
        <taxon>Agaricineae</taxon>
        <taxon>Psathyrellaceae</taxon>
        <taxon>Candolleomyces</taxon>
    </lineage>
</organism>
<feature type="compositionally biased region" description="Pro residues" evidence="1">
    <location>
        <begin position="112"/>
        <end position="125"/>
    </location>
</feature>
<evidence type="ECO:0000313" key="2">
    <source>
        <dbReference type="EMBL" id="KAJ2921405.1"/>
    </source>
</evidence>
<proteinExistence type="predicted"/>
<accession>A0A9W8IRF4</accession>
<protein>
    <submittedName>
        <fullName evidence="2">Uncharacterized protein</fullName>
    </submittedName>
</protein>
<evidence type="ECO:0000256" key="1">
    <source>
        <dbReference type="SAM" id="MobiDB-lite"/>
    </source>
</evidence>
<gene>
    <name evidence="2" type="ORF">H1R20_g15689</name>
</gene>
<dbReference type="Proteomes" id="UP001140091">
    <property type="component" value="Unassembled WGS sequence"/>
</dbReference>
<sequence length="175" mass="19043">MAPVPLSAQSYNAEQDHGSPIFLSADTFSPAALARGGPGSTNQGGDSGTDALVQKCMENIETWFQLCARDHPELLEHPHVMSLRRMIGHHRVKDFGTIPAEANNLLIGMLPLPRPSPQPSPPQQDSPPAFDHGDNNDSPDDDPDHESYAEEDTTHYTGKVILPSVSHVIRFANFS</sequence>